<feature type="transmembrane region" description="Helical" evidence="1">
    <location>
        <begin position="21"/>
        <end position="43"/>
    </location>
</feature>
<keyword evidence="1" id="KW-1133">Transmembrane helix</keyword>
<feature type="transmembrane region" description="Helical" evidence="1">
    <location>
        <begin position="63"/>
        <end position="89"/>
    </location>
</feature>
<keyword evidence="3" id="KW-1185">Reference proteome</keyword>
<evidence type="ECO:0008006" key="4">
    <source>
        <dbReference type="Google" id="ProtNLM"/>
    </source>
</evidence>
<gene>
    <name evidence="2" type="ORF">GCM10009627_32170</name>
</gene>
<dbReference type="Pfam" id="PF26606">
    <property type="entry name" value="SCO4848"/>
    <property type="match status" value="1"/>
</dbReference>
<protein>
    <recommendedName>
        <fullName evidence="4">Integral membrane protein</fullName>
    </recommendedName>
</protein>
<dbReference type="InterPro" id="IPR058061">
    <property type="entry name" value="SCO4848-like"/>
</dbReference>
<name>A0ABN1ZH28_9MICO</name>
<accession>A0ABN1ZH28</accession>
<evidence type="ECO:0000313" key="2">
    <source>
        <dbReference type="EMBL" id="GAA1494871.1"/>
    </source>
</evidence>
<keyword evidence="1" id="KW-0472">Membrane</keyword>
<evidence type="ECO:0000256" key="1">
    <source>
        <dbReference type="SAM" id="Phobius"/>
    </source>
</evidence>
<evidence type="ECO:0000313" key="3">
    <source>
        <dbReference type="Proteomes" id="UP001501742"/>
    </source>
</evidence>
<dbReference type="NCBIfam" id="NF046117">
    <property type="entry name" value="SCO4848_fam"/>
    <property type="match status" value="1"/>
</dbReference>
<dbReference type="Proteomes" id="UP001501742">
    <property type="component" value="Unassembled WGS sequence"/>
</dbReference>
<dbReference type="EMBL" id="BAAAJX010000017">
    <property type="protein sequence ID" value="GAA1494871.1"/>
    <property type="molecule type" value="Genomic_DNA"/>
</dbReference>
<organism evidence="2 3">
    <name type="scientific">Curtobacterium herbarum</name>
    <dbReference type="NCBI Taxonomy" id="150122"/>
    <lineage>
        <taxon>Bacteria</taxon>
        <taxon>Bacillati</taxon>
        <taxon>Actinomycetota</taxon>
        <taxon>Actinomycetes</taxon>
        <taxon>Micrococcales</taxon>
        <taxon>Microbacteriaceae</taxon>
        <taxon>Curtobacterium</taxon>
    </lineage>
</organism>
<sequence>MVAGLGRSWGAAEARTYNRRVLVFAAVVLLIGAVFNVIAWPRFFQRVAKDTRARDAAGHPTTFWRVHFILMLIGLGIAAASVVAAVLLLV</sequence>
<reference evidence="2 3" key="1">
    <citation type="journal article" date="2019" name="Int. J. Syst. Evol. Microbiol.">
        <title>The Global Catalogue of Microorganisms (GCM) 10K type strain sequencing project: providing services to taxonomists for standard genome sequencing and annotation.</title>
        <authorList>
            <consortium name="The Broad Institute Genomics Platform"/>
            <consortium name="The Broad Institute Genome Sequencing Center for Infectious Disease"/>
            <person name="Wu L."/>
            <person name="Ma J."/>
        </authorList>
    </citation>
    <scope>NUCLEOTIDE SEQUENCE [LARGE SCALE GENOMIC DNA]</scope>
    <source>
        <strain evidence="2 3">JCM 12140</strain>
    </source>
</reference>
<proteinExistence type="predicted"/>
<keyword evidence="1" id="KW-0812">Transmembrane</keyword>
<comment type="caution">
    <text evidence="2">The sequence shown here is derived from an EMBL/GenBank/DDBJ whole genome shotgun (WGS) entry which is preliminary data.</text>
</comment>